<evidence type="ECO:0000313" key="2">
    <source>
        <dbReference type="EMBL" id="OUZ14714.1"/>
    </source>
</evidence>
<organism evidence="2 3">
    <name type="scientific">Enterococcus cecorum</name>
    <dbReference type="NCBI Taxonomy" id="44008"/>
    <lineage>
        <taxon>Bacteria</taxon>
        <taxon>Bacillati</taxon>
        <taxon>Bacillota</taxon>
        <taxon>Bacilli</taxon>
        <taxon>Lactobacillales</taxon>
        <taxon>Enterococcaceae</taxon>
        <taxon>Enterococcus</taxon>
    </lineage>
</organism>
<reference evidence="2 3" key="1">
    <citation type="submission" date="2017-05" db="EMBL/GenBank/DDBJ databases">
        <title>The Genome Sequence of Enterococcus faecium 2D5_DIV0622.</title>
        <authorList>
            <consortium name="The Broad Institute Genomics Platform"/>
            <consortium name="The Broad Institute Genomic Center for Infectious Diseases"/>
            <person name="Earl A."/>
            <person name="Manson A."/>
            <person name="Schwartman J."/>
            <person name="Gilmore M."/>
            <person name="Abouelleil A."/>
            <person name="Cao P."/>
            <person name="Chapman S."/>
            <person name="Cusick C."/>
            <person name="Shea T."/>
            <person name="Young S."/>
            <person name="Neafsey D."/>
            <person name="Nusbaum C."/>
            <person name="Birren B."/>
        </authorList>
    </citation>
    <scope>NUCLEOTIDE SEQUENCE [LARGE SCALE GENOMIC DNA]</scope>
    <source>
        <strain evidence="2 3">2D5_DIV0622</strain>
    </source>
</reference>
<proteinExistence type="predicted"/>
<dbReference type="EMBL" id="JAXOGL010000006">
    <property type="protein sequence ID" value="MDZ5597657.1"/>
    <property type="molecule type" value="Genomic_DNA"/>
</dbReference>
<dbReference type="Proteomes" id="UP000196503">
    <property type="component" value="Unassembled WGS sequence"/>
</dbReference>
<gene>
    <name evidence="2" type="ORF">A5869_001813</name>
    <name evidence="1" type="ORF">U1294_05365</name>
</gene>
<dbReference type="EMBL" id="NIBL01000003">
    <property type="protein sequence ID" value="OUZ14714.1"/>
    <property type="molecule type" value="Genomic_DNA"/>
</dbReference>
<evidence type="ECO:0000313" key="1">
    <source>
        <dbReference type="EMBL" id="MDZ5597657.1"/>
    </source>
</evidence>
<evidence type="ECO:0000313" key="3">
    <source>
        <dbReference type="Proteomes" id="UP000196503"/>
    </source>
</evidence>
<reference evidence="1" key="2">
    <citation type="submission" date="2023-12" db="EMBL/GenBank/DDBJ databases">
        <title>Molecular genomic analyses of Enterococcus cecorum from sepsis oubreaks in broilers.</title>
        <authorList>
            <person name="Rhoads D."/>
            <person name="Alrubaye A."/>
        </authorList>
    </citation>
    <scope>NUCLEOTIDE SEQUENCE</scope>
    <source>
        <strain evidence="1">1755</strain>
    </source>
</reference>
<dbReference type="AlphaFoldDB" id="A0A200HPU0"/>
<sequence length="83" mass="10094">MVEMRFKNFDEFCQAVRDLELEYEKHFDTKFPERIIGWWDPLNLTLEEANEGYEAMKRDVYATIETNTEIESIPIELWNQIIF</sequence>
<dbReference type="RefSeq" id="WP_087663522.1">
    <property type="nucleotide sequence ID" value="NZ_JAXOGH010000007.1"/>
</dbReference>
<accession>A0A200HPU0</accession>
<name>A0A200HPU0_9ENTE</name>
<protein>
    <submittedName>
        <fullName evidence="2">Uncharacterized protein</fullName>
    </submittedName>
</protein>
<dbReference type="Proteomes" id="UP001290582">
    <property type="component" value="Unassembled WGS sequence"/>
</dbReference>
<comment type="caution">
    <text evidence="2">The sequence shown here is derived from an EMBL/GenBank/DDBJ whole genome shotgun (WGS) entry which is preliminary data.</text>
</comment>